<dbReference type="PANTHER" id="PTHR33103">
    <property type="entry name" value="OS01G0153900 PROTEIN"/>
    <property type="match status" value="1"/>
</dbReference>
<proteinExistence type="predicted"/>
<dbReference type="PANTHER" id="PTHR33103:SF45">
    <property type="entry name" value="OS01G0154600 PROTEIN"/>
    <property type="match status" value="1"/>
</dbReference>
<sequence length="190" mass="20372">MFQLSMKLLTDTKSEKVCFAEAGIDVVEFLTGLLSLPLGTVVNLLTKDRMGGSLGNVLSSAEKLDTKYKIKERRLSPAVGPTTLSYLQQLLSAQLNNATTLARDPVGTTTATSLPTSTYTIGDDLSVTPASFFTTISLLGIAELGTPDLNALQQKTVKIGKEEGCVILVASFKSETVLTDVFLPKKKARR</sequence>
<dbReference type="InterPro" id="IPR007750">
    <property type="entry name" value="DUF674"/>
</dbReference>
<gene>
    <name evidence="1" type="ORF">TRITD_3Bv1G029820</name>
</gene>
<keyword evidence="2" id="KW-1185">Reference proteome</keyword>
<reference evidence="1 2" key="1">
    <citation type="submission" date="2017-09" db="EMBL/GenBank/DDBJ databases">
        <authorList>
            <consortium name="International Durum Wheat Genome Sequencing Consortium (IDWGSC)"/>
            <person name="Milanesi L."/>
        </authorList>
    </citation>
    <scope>NUCLEOTIDE SEQUENCE [LARGE SCALE GENOMIC DNA]</scope>
    <source>
        <strain evidence="2">cv. Svevo</strain>
    </source>
</reference>
<dbReference type="Pfam" id="PF05056">
    <property type="entry name" value="DUF674"/>
    <property type="match status" value="2"/>
</dbReference>
<dbReference type="EMBL" id="LT934116">
    <property type="protein sequence ID" value="VAH72908.1"/>
    <property type="molecule type" value="Genomic_DNA"/>
</dbReference>
<evidence type="ECO:0000313" key="2">
    <source>
        <dbReference type="Proteomes" id="UP000324705"/>
    </source>
</evidence>
<dbReference type="AlphaFoldDB" id="A0A9R1Q9E2"/>
<accession>A0A9R1Q9E2</accession>
<evidence type="ECO:0000313" key="1">
    <source>
        <dbReference type="EMBL" id="VAH72908.1"/>
    </source>
</evidence>
<dbReference type="Proteomes" id="UP000324705">
    <property type="component" value="Chromosome 3B"/>
</dbReference>
<dbReference type="Gramene" id="TRITD3Bv1G029820.1">
    <property type="protein sequence ID" value="TRITD3Bv1G029820.1"/>
    <property type="gene ID" value="TRITD3Bv1G029820"/>
</dbReference>
<organism evidence="1 2">
    <name type="scientific">Triticum turgidum subsp. durum</name>
    <name type="common">Durum wheat</name>
    <name type="synonym">Triticum durum</name>
    <dbReference type="NCBI Taxonomy" id="4567"/>
    <lineage>
        <taxon>Eukaryota</taxon>
        <taxon>Viridiplantae</taxon>
        <taxon>Streptophyta</taxon>
        <taxon>Embryophyta</taxon>
        <taxon>Tracheophyta</taxon>
        <taxon>Spermatophyta</taxon>
        <taxon>Magnoliopsida</taxon>
        <taxon>Liliopsida</taxon>
        <taxon>Poales</taxon>
        <taxon>Poaceae</taxon>
        <taxon>BOP clade</taxon>
        <taxon>Pooideae</taxon>
        <taxon>Triticodae</taxon>
        <taxon>Triticeae</taxon>
        <taxon>Triticinae</taxon>
        <taxon>Triticum</taxon>
    </lineage>
</organism>
<name>A0A9R1Q9E2_TRITD</name>
<protein>
    <submittedName>
        <fullName evidence="1">Uncharacterized protein</fullName>
    </submittedName>
</protein>